<sequence>MLIPLDTKADQQRLLSLNLTGAWVSEFREIQTDLLDALSGRLGRFPSKAIAKPTWFGIIAESNPPDEDSEWYTKLEIERPPNWAFFRQPGGLTKEAENVENLPDDYYQNLLSNNNTDWSHIHVHANYGKSLGGQAVFRASFKPDFHIVEAEKLEIIEAMPVMVGQDFGRTPASLLGQIDNRGRLVIHDELISEDMGIEQFATTLLRPQLHARCMGMKIFMVADPKGRDKSQTNEDSPFDVLRRLGFDVYAAPTNNIDPRLRAVEQLLLHQVDGGPQLIISDKCGWLIQGMKYWYRYRRKQTGILEDKPEKTHPWSDLADCLQYMAMSTNANYLGKVMEAMRPKPKKISPPLGGWT</sequence>
<dbReference type="AlphaFoldDB" id="A0A0F9KQ62"/>
<comment type="caution">
    <text evidence="1">The sequence shown here is derived from an EMBL/GenBank/DDBJ whole genome shotgun (WGS) entry which is preliminary data.</text>
</comment>
<protein>
    <recommendedName>
        <fullName evidence="2">Terminase large subunit gp17-like C-terminal domain-containing protein</fullName>
    </recommendedName>
</protein>
<organism evidence="1">
    <name type="scientific">marine sediment metagenome</name>
    <dbReference type="NCBI Taxonomy" id="412755"/>
    <lineage>
        <taxon>unclassified sequences</taxon>
        <taxon>metagenomes</taxon>
        <taxon>ecological metagenomes</taxon>
    </lineage>
</organism>
<dbReference type="Gene3D" id="3.30.420.280">
    <property type="match status" value="1"/>
</dbReference>
<dbReference type="InterPro" id="IPR027417">
    <property type="entry name" value="P-loop_NTPase"/>
</dbReference>
<accession>A0A0F9KQ62</accession>
<reference evidence="1" key="1">
    <citation type="journal article" date="2015" name="Nature">
        <title>Complex archaea that bridge the gap between prokaryotes and eukaryotes.</title>
        <authorList>
            <person name="Spang A."/>
            <person name="Saw J.H."/>
            <person name="Jorgensen S.L."/>
            <person name="Zaremba-Niedzwiedzka K."/>
            <person name="Martijn J."/>
            <person name="Lind A.E."/>
            <person name="van Eijk R."/>
            <person name="Schleper C."/>
            <person name="Guy L."/>
            <person name="Ettema T.J."/>
        </authorList>
    </citation>
    <scope>NUCLEOTIDE SEQUENCE</scope>
</reference>
<dbReference type="EMBL" id="LAZR01007625">
    <property type="protein sequence ID" value="KKM84033.1"/>
    <property type="molecule type" value="Genomic_DNA"/>
</dbReference>
<dbReference type="Gene3D" id="3.40.50.300">
    <property type="entry name" value="P-loop containing nucleotide triphosphate hydrolases"/>
    <property type="match status" value="1"/>
</dbReference>
<name>A0A0F9KQ62_9ZZZZ</name>
<gene>
    <name evidence="1" type="ORF">LCGC14_1303260</name>
</gene>
<proteinExistence type="predicted"/>
<evidence type="ECO:0008006" key="2">
    <source>
        <dbReference type="Google" id="ProtNLM"/>
    </source>
</evidence>
<evidence type="ECO:0000313" key="1">
    <source>
        <dbReference type="EMBL" id="KKM84033.1"/>
    </source>
</evidence>